<name>A0AA51X7E7_9GAMM</name>
<dbReference type="Gene3D" id="3.40.50.300">
    <property type="entry name" value="P-loop containing nucleotide triphosphate hydrolases"/>
    <property type="match status" value="1"/>
</dbReference>
<dbReference type="GO" id="GO:0016887">
    <property type="term" value="F:ATP hydrolysis activity"/>
    <property type="evidence" value="ECO:0007669"/>
    <property type="project" value="InterPro"/>
</dbReference>
<evidence type="ECO:0000313" key="5">
    <source>
        <dbReference type="EMBL" id="WMS87806.1"/>
    </source>
</evidence>
<dbReference type="InterPro" id="IPR003959">
    <property type="entry name" value="ATPase_AAA_core"/>
</dbReference>
<gene>
    <name evidence="5" type="ORF">Q9312_02500</name>
</gene>
<evidence type="ECO:0000256" key="1">
    <source>
        <dbReference type="ARBA" id="ARBA00006914"/>
    </source>
</evidence>
<dbReference type="GO" id="GO:0005524">
    <property type="term" value="F:ATP binding"/>
    <property type="evidence" value="ECO:0007669"/>
    <property type="project" value="UniProtKB-KW"/>
</dbReference>
<keyword evidence="3" id="KW-0067">ATP-binding</keyword>
<dbReference type="SMART" id="SM00382">
    <property type="entry name" value="AAA"/>
    <property type="match status" value="1"/>
</dbReference>
<feature type="domain" description="AAA+ ATPase" evidence="4">
    <location>
        <begin position="454"/>
        <end position="586"/>
    </location>
</feature>
<comment type="similarity">
    <text evidence="1">Belongs to the AAA ATPase family.</text>
</comment>
<evidence type="ECO:0000256" key="2">
    <source>
        <dbReference type="ARBA" id="ARBA00022741"/>
    </source>
</evidence>
<dbReference type="RefSeq" id="WP_309202961.1">
    <property type="nucleotide sequence ID" value="NZ_CP133548.1"/>
</dbReference>
<organism evidence="5 6">
    <name type="scientific">Pleionea litopenaei</name>
    <dbReference type="NCBI Taxonomy" id="3070815"/>
    <lineage>
        <taxon>Bacteria</taxon>
        <taxon>Pseudomonadati</taxon>
        <taxon>Pseudomonadota</taxon>
        <taxon>Gammaproteobacteria</taxon>
        <taxon>Oceanospirillales</taxon>
        <taxon>Pleioneaceae</taxon>
        <taxon>Pleionea</taxon>
    </lineage>
</organism>
<dbReference type="SUPFAM" id="SSF52540">
    <property type="entry name" value="P-loop containing nucleoside triphosphate hydrolases"/>
    <property type="match status" value="1"/>
</dbReference>
<protein>
    <submittedName>
        <fullName evidence="5">AAA family ATPase</fullName>
    </submittedName>
</protein>
<evidence type="ECO:0000313" key="6">
    <source>
        <dbReference type="Proteomes" id="UP001239782"/>
    </source>
</evidence>
<accession>A0AA51X7E7</accession>
<dbReference type="EMBL" id="CP133548">
    <property type="protein sequence ID" value="WMS87806.1"/>
    <property type="molecule type" value="Genomic_DNA"/>
</dbReference>
<reference evidence="5 6" key="1">
    <citation type="submission" date="2023-08" db="EMBL/GenBank/DDBJ databases">
        <title>Pleionea litopenaei sp. nov., isolated from stomach of juvenile Litopenaeus vannamei.</title>
        <authorList>
            <person name="Rho A.M."/>
            <person name="Hwang C.Y."/>
        </authorList>
    </citation>
    <scope>NUCLEOTIDE SEQUENCE [LARGE SCALE GENOMIC DNA]</scope>
    <source>
        <strain evidence="5 6">HL-JVS1</strain>
    </source>
</reference>
<keyword evidence="6" id="KW-1185">Reference proteome</keyword>
<dbReference type="InterPro" id="IPR003593">
    <property type="entry name" value="AAA+_ATPase"/>
</dbReference>
<dbReference type="InterPro" id="IPR027417">
    <property type="entry name" value="P-loop_NTPase"/>
</dbReference>
<dbReference type="PANTHER" id="PTHR23073">
    <property type="entry name" value="26S PROTEASOME REGULATORY SUBUNIT"/>
    <property type="match status" value="1"/>
</dbReference>
<dbReference type="Proteomes" id="UP001239782">
    <property type="component" value="Chromosome"/>
</dbReference>
<sequence>MSQLHALNTQFQLSRSLLPEDIASLVSEVSLRVKQRIAWLESLKENELNQQQYMFELDKPEHELIWRRSDSNPFRDELLKVIEARNANDGGRLNELSRLFGFAQEDTHLFELCVVAYLVPHIANLFSVIKSEPTNSVTELLVSRLYDYGYYYSIKSESPLIVWGILREGVTSHDEHYFKIDEHIMNWLMNDPGLHRLLTGRAAIVKSKPPLQKPTLEIFAEEIRQKLLTIKDCKLVIAVEGECRSGKKTIAAFLSEYLSFPLLAFNSFSASEPELKSIITLAHRQAYLDKVALYWSNQEFIQHASIPNFPIQFVGISPGESLVVSDSYTLVYYRIPELTIEQKEAIWRQSFKGFHSFNEDQRRSILSRRMSIGELHSEINAGEQDFDKLIQNINRRELNQFDRLAKPLNSEFTRDDLILKNSTLKQIDDFIFEAKVRDEFWENSKATRLFPRGTGLVVLLAGSPGSGKTMSAQVVANELNRPLYRVDLASVVSKYIGETSKHLSKLIEQAAESNIILFFDEADALFTNRTEVNDAHDRYANTDTNFLLQAIEDFPGVAILATNKKSNLDNAFVRRLRYVIDINEPDSLLRFQLWNKLSSEIFEVSNDRFKPFFKILSEQYALTGAQVKFILLSATFSARQQGTKVSAEHILKGLQRELLKTGRHLSEQEISILHRSARAV</sequence>
<evidence type="ECO:0000259" key="4">
    <source>
        <dbReference type="SMART" id="SM00382"/>
    </source>
</evidence>
<dbReference type="KEGG" id="plei:Q9312_02500"/>
<dbReference type="InterPro" id="IPR050221">
    <property type="entry name" value="26S_Proteasome_ATPase"/>
</dbReference>
<dbReference type="CDD" id="cd19481">
    <property type="entry name" value="RecA-like_protease"/>
    <property type="match status" value="1"/>
</dbReference>
<proteinExistence type="inferred from homology"/>
<evidence type="ECO:0000256" key="3">
    <source>
        <dbReference type="ARBA" id="ARBA00022840"/>
    </source>
</evidence>
<keyword evidence="2" id="KW-0547">Nucleotide-binding</keyword>
<dbReference type="AlphaFoldDB" id="A0AA51X7E7"/>
<dbReference type="Pfam" id="PF00004">
    <property type="entry name" value="AAA"/>
    <property type="match status" value="1"/>
</dbReference>